<protein>
    <recommendedName>
        <fullName evidence="5">BrnT family toxin</fullName>
    </recommendedName>
</protein>
<accession>A0AAX2UFZ3</accession>
<sequence length="94" mass="11354">MKFEWDEEKNKTNQIKYGISFDVAREIFDDPFTLSFLDERFNYLEERWISIGQSKNDKIIVVAHLFYNEKGEEIIRIISARKATQKERKAYEKI</sequence>
<gene>
    <name evidence="1" type="ORF">FDW42_10010</name>
    <name evidence="2" type="ORF">FVD16_00020</name>
</gene>
<reference evidence="2 4" key="2">
    <citation type="submission" date="2019-08" db="EMBL/GenBank/DDBJ databases">
        <title>Rapid identification of Enteric Bacteria from Whole Genome Sequences (WGS) using Average Nucleotide Identity (ANI).</title>
        <authorList>
            <person name="Lane C."/>
        </authorList>
    </citation>
    <scope>NUCLEOTIDE SEQUENCE [LARGE SCALE GENOMIC DNA]</scope>
    <source>
        <strain evidence="2 4">D4984</strain>
    </source>
</reference>
<dbReference type="Proteomes" id="UP000321317">
    <property type="component" value="Unassembled WGS sequence"/>
</dbReference>
<dbReference type="Gene3D" id="3.10.450.530">
    <property type="entry name" value="Ribonuclease toxin, BrnT, of type II toxin-antitoxin system"/>
    <property type="match status" value="1"/>
</dbReference>
<dbReference type="Pfam" id="PF04365">
    <property type="entry name" value="BrnT_toxin"/>
    <property type="match status" value="1"/>
</dbReference>
<dbReference type="InterPro" id="IPR007460">
    <property type="entry name" value="BrnT_toxin"/>
</dbReference>
<dbReference type="EMBL" id="VRMA01000001">
    <property type="protein sequence ID" value="TXK61097.1"/>
    <property type="molecule type" value="Genomic_DNA"/>
</dbReference>
<evidence type="ECO:0008006" key="5">
    <source>
        <dbReference type="Google" id="ProtNLM"/>
    </source>
</evidence>
<name>A0AAX2UFZ3_9BACT</name>
<reference evidence="1 3" key="1">
    <citation type="submission" date="2019-05" db="EMBL/GenBank/DDBJ databases">
        <title>Draft genomes of eight strains of Campylobacter helveticus isolated from cats and a dog in New Zealand.</title>
        <authorList>
            <person name="Bojanic K."/>
            <person name="Midwinter A.C."/>
            <person name="Biggs P.J."/>
            <person name="Acke E."/>
            <person name="Cornelius A.J."/>
            <person name="Marshall J.C."/>
        </authorList>
    </citation>
    <scope>NUCLEOTIDE SEQUENCE [LARGE SCALE GENOMIC DNA]</scope>
    <source>
        <strain evidence="1 3">ACP123b</strain>
    </source>
</reference>
<dbReference type="KEGG" id="chv:CHELV3228_0722"/>
<comment type="caution">
    <text evidence="1">The sequence shown here is derived from an EMBL/GenBank/DDBJ whole genome shotgun (WGS) entry which is preliminary data.</text>
</comment>
<organism evidence="1 3">
    <name type="scientific">Campylobacter helveticus</name>
    <dbReference type="NCBI Taxonomy" id="28898"/>
    <lineage>
        <taxon>Bacteria</taxon>
        <taxon>Pseudomonadati</taxon>
        <taxon>Campylobacterota</taxon>
        <taxon>Epsilonproteobacteria</taxon>
        <taxon>Campylobacterales</taxon>
        <taxon>Campylobacteraceae</taxon>
        <taxon>Campylobacter</taxon>
    </lineage>
</organism>
<keyword evidence="4" id="KW-1185">Reference proteome</keyword>
<evidence type="ECO:0000313" key="4">
    <source>
        <dbReference type="Proteomes" id="UP000321317"/>
    </source>
</evidence>
<dbReference type="RefSeq" id="WP_082199576.1">
    <property type="nucleotide sequence ID" value="NZ_CAUWMG010000085.1"/>
</dbReference>
<evidence type="ECO:0000313" key="2">
    <source>
        <dbReference type="EMBL" id="TXK61097.1"/>
    </source>
</evidence>
<dbReference type="EMBL" id="VDBS01000106">
    <property type="protein sequence ID" value="TNB54808.1"/>
    <property type="molecule type" value="Genomic_DNA"/>
</dbReference>
<evidence type="ECO:0000313" key="1">
    <source>
        <dbReference type="EMBL" id="TNB54808.1"/>
    </source>
</evidence>
<dbReference type="Proteomes" id="UP000306813">
    <property type="component" value="Unassembled WGS sequence"/>
</dbReference>
<dbReference type="InterPro" id="IPR038573">
    <property type="entry name" value="BrnT_sf"/>
</dbReference>
<dbReference type="AlphaFoldDB" id="A0AAX2UFZ3"/>
<proteinExistence type="predicted"/>
<evidence type="ECO:0000313" key="3">
    <source>
        <dbReference type="Proteomes" id="UP000306813"/>
    </source>
</evidence>
<dbReference type="GeneID" id="52036626"/>